<feature type="DNA-binding region" description="H-T-H motif" evidence="4">
    <location>
        <begin position="18"/>
        <end position="37"/>
    </location>
</feature>
<evidence type="ECO:0000256" key="4">
    <source>
        <dbReference type="PROSITE-ProRule" id="PRU00335"/>
    </source>
</evidence>
<keyword evidence="3" id="KW-0804">Transcription</keyword>
<dbReference type="OrthoDB" id="9802498at2"/>
<name>A0A3S3CQC6_9NOCA</name>
<dbReference type="Proteomes" id="UP000283479">
    <property type="component" value="Unassembled WGS sequence"/>
</dbReference>
<dbReference type="Gene3D" id="1.10.357.10">
    <property type="entry name" value="Tetracycline Repressor, domain 2"/>
    <property type="match status" value="1"/>
</dbReference>
<proteinExistence type="predicted"/>
<dbReference type="PANTHER" id="PTHR30055">
    <property type="entry name" value="HTH-TYPE TRANSCRIPTIONAL REGULATOR RUTR"/>
    <property type="match status" value="1"/>
</dbReference>
<keyword evidence="7" id="KW-1185">Reference proteome</keyword>
<dbReference type="InterPro" id="IPR036271">
    <property type="entry name" value="Tet_transcr_reg_TetR-rel_C_sf"/>
</dbReference>
<comment type="caution">
    <text evidence="6">The sequence shown here is derived from an EMBL/GenBank/DDBJ whole genome shotgun (WGS) entry which is preliminary data.</text>
</comment>
<keyword evidence="2 4" id="KW-0238">DNA-binding</keyword>
<organism evidence="6 7">
    <name type="scientific">Rhodococcus xishaensis</name>
    <dbReference type="NCBI Taxonomy" id="2487364"/>
    <lineage>
        <taxon>Bacteria</taxon>
        <taxon>Bacillati</taxon>
        <taxon>Actinomycetota</taxon>
        <taxon>Actinomycetes</taxon>
        <taxon>Mycobacteriales</taxon>
        <taxon>Nocardiaceae</taxon>
        <taxon>Rhodococcus</taxon>
    </lineage>
</organism>
<sequence>MLDAAEVLFTERGYRETSVEDLAKAADVAVTSVYGNFPGGKAEVYAVLGCRTARDHAARMSDVVDAAPDGAAAARAALIEYIRFHRDYPLAFRLLGLTDIADTASRGKSSGADVARRARAEVAVRLGGVVDHVVRRVSGTPADEADVRTDVLLAWATVNGVLSLLQQNLIDAKTADDLLAAAVETSLSRLTQTDRSGNATR</sequence>
<dbReference type="Pfam" id="PF00440">
    <property type="entry name" value="TetR_N"/>
    <property type="match status" value="1"/>
</dbReference>
<evidence type="ECO:0000259" key="5">
    <source>
        <dbReference type="PROSITE" id="PS50977"/>
    </source>
</evidence>
<evidence type="ECO:0000256" key="1">
    <source>
        <dbReference type="ARBA" id="ARBA00023015"/>
    </source>
</evidence>
<dbReference type="PROSITE" id="PS50977">
    <property type="entry name" value="HTH_TETR_2"/>
    <property type="match status" value="1"/>
</dbReference>
<accession>A0A3S3CQC6</accession>
<gene>
    <name evidence="6" type="ORF">EGT50_10075</name>
</gene>
<keyword evidence="1" id="KW-0805">Transcription regulation</keyword>
<evidence type="ECO:0000256" key="2">
    <source>
        <dbReference type="ARBA" id="ARBA00023125"/>
    </source>
</evidence>
<dbReference type="InterPro" id="IPR001647">
    <property type="entry name" value="HTH_TetR"/>
</dbReference>
<feature type="domain" description="HTH tetR-type" evidence="5">
    <location>
        <begin position="1"/>
        <end position="55"/>
    </location>
</feature>
<evidence type="ECO:0000313" key="6">
    <source>
        <dbReference type="EMBL" id="RVW03163.1"/>
    </source>
</evidence>
<dbReference type="EMBL" id="RKLO01000003">
    <property type="protein sequence ID" value="RVW03163.1"/>
    <property type="molecule type" value="Genomic_DNA"/>
</dbReference>
<dbReference type="InterPro" id="IPR009057">
    <property type="entry name" value="Homeodomain-like_sf"/>
</dbReference>
<dbReference type="GO" id="GO:0000976">
    <property type="term" value="F:transcription cis-regulatory region binding"/>
    <property type="evidence" value="ECO:0007669"/>
    <property type="project" value="TreeGrafter"/>
</dbReference>
<dbReference type="PANTHER" id="PTHR30055:SF234">
    <property type="entry name" value="HTH-TYPE TRANSCRIPTIONAL REGULATOR BETI"/>
    <property type="match status" value="1"/>
</dbReference>
<evidence type="ECO:0000313" key="7">
    <source>
        <dbReference type="Proteomes" id="UP000283479"/>
    </source>
</evidence>
<dbReference type="Gene3D" id="1.10.10.60">
    <property type="entry name" value="Homeodomain-like"/>
    <property type="match status" value="1"/>
</dbReference>
<reference evidence="6 7" key="1">
    <citation type="submission" date="2018-11" db="EMBL/GenBank/DDBJ databases">
        <title>Rhodococcus spongicola sp. nov. and Rhodococcus xishaensis sp. nov. from marine sponges.</title>
        <authorList>
            <person name="Li L."/>
            <person name="Lin H.W."/>
        </authorList>
    </citation>
    <scope>NUCLEOTIDE SEQUENCE [LARGE SCALE GENOMIC DNA]</scope>
    <source>
        <strain evidence="6 7">LHW51113</strain>
    </source>
</reference>
<evidence type="ECO:0000256" key="3">
    <source>
        <dbReference type="ARBA" id="ARBA00023163"/>
    </source>
</evidence>
<protein>
    <submittedName>
        <fullName evidence="6">TetR/AcrR family transcriptional regulator</fullName>
    </submittedName>
</protein>
<dbReference type="SUPFAM" id="SSF46689">
    <property type="entry name" value="Homeodomain-like"/>
    <property type="match status" value="1"/>
</dbReference>
<dbReference type="InterPro" id="IPR050109">
    <property type="entry name" value="HTH-type_TetR-like_transc_reg"/>
</dbReference>
<dbReference type="AlphaFoldDB" id="A0A3S3CQC6"/>
<dbReference type="GO" id="GO:0003700">
    <property type="term" value="F:DNA-binding transcription factor activity"/>
    <property type="evidence" value="ECO:0007669"/>
    <property type="project" value="TreeGrafter"/>
</dbReference>
<dbReference type="SUPFAM" id="SSF48498">
    <property type="entry name" value="Tetracyclin repressor-like, C-terminal domain"/>
    <property type="match status" value="1"/>
</dbReference>